<protein>
    <submittedName>
        <fullName evidence="1">Uncharacterized protein</fullName>
    </submittedName>
</protein>
<dbReference type="AlphaFoldDB" id="A0A0L9T625"/>
<proteinExistence type="predicted"/>
<accession>A0A0L9T625</accession>
<name>A0A0L9T625_PHAAN</name>
<sequence>MKMAKLINNIDDGTIALKDQEEEVIFSVFNVEQQIQVKKTSLEAACEDAPGTSTKVVKPSKKAKNCFLSQVKEEEKDSKGKSVHQDSLVKHEELKPGILVRFNNKFLVVKELKADGLIEIESPISRRVKKVNRKLLKISWCGERHENTKIKDVTGA</sequence>
<evidence type="ECO:0000313" key="1">
    <source>
        <dbReference type="EMBL" id="KOM25559.1"/>
    </source>
</evidence>
<dbReference type="EMBL" id="KQ258270">
    <property type="protein sequence ID" value="KOM25559.1"/>
    <property type="molecule type" value="Genomic_DNA"/>
</dbReference>
<reference evidence="2" key="1">
    <citation type="journal article" date="2015" name="Proc. Natl. Acad. Sci. U.S.A.">
        <title>Genome sequencing of adzuki bean (Vigna angularis) provides insight into high starch and low fat accumulation and domestication.</title>
        <authorList>
            <person name="Yang K."/>
            <person name="Tian Z."/>
            <person name="Chen C."/>
            <person name="Luo L."/>
            <person name="Zhao B."/>
            <person name="Wang Z."/>
            <person name="Yu L."/>
            <person name="Li Y."/>
            <person name="Sun Y."/>
            <person name="Li W."/>
            <person name="Chen Y."/>
            <person name="Li Y."/>
            <person name="Zhang Y."/>
            <person name="Ai D."/>
            <person name="Zhao J."/>
            <person name="Shang C."/>
            <person name="Ma Y."/>
            <person name="Wu B."/>
            <person name="Wang M."/>
            <person name="Gao L."/>
            <person name="Sun D."/>
            <person name="Zhang P."/>
            <person name="Guo F."/>
            <person name="Wang W."/>
            <person name="Li Y."/>
            <person name="Wang J."/>
            <person name="Varshney R.K."/>
            <person name="Wang J."/>
            <person name="Ling H.Q."/>
            <person name="Wan P."/>
        </authorList>
    </citation>
    <scope>NUCLEOTIDE SEQUENCE</scope>
    <source>
        <strain evidence="2">cv. Jingnong 6</strain>
    </source>
</reference>
<organism evidence="1 2">
    <name type="scientific">Phaseolus angularis</name>
    <name type="common">Azuki bean</name>
    <name type="synonym">Vigna angularis</name>
    <dbReference type="NCBI Taxonomy" id="3914"/>
    <lineage>
        <taxon>Eukaryota</taxon>
        <taxon>Viridiplantae</taxon>
        <taxon>Streptophyta</taxon>
        <taxon>Embryophyta</taxon>
        <taxon>Tracheophyta</taxon>
        <taxon>Spermatophyta</taxon>
        <taxon>Magnoliopsida</taxon>
        <taxon>eudicotyledons</taxon>
        <taxon>Gunneridae</taxon>
        <taxon>Pentapetalae</taxon>
        <taxon>rosids</taxon>
        <taxon>fabids</taxon>
        <taxon>Fabales</taxon>
        <taxon>Fabaceae</taxon>
        <taxon>Papilionoideae</taxon>
        <taxon>50 kb inversion clade</taxon>
        <taxon>NPAAA clade</taxon>
        <taxon>indigoferoid/millettioid clade</taxon>
        <taxon>Phaseoleae</taxon>
        <taxon>Vigna</taxon>
    </lineage>
</organism>
<dbReference type="Proteomes" id="UP000053144">
    <property type="component" value="Unassembled WGS sequence"/>
</dbReference>
<gene>
    <name evidence="1" type="ORF">LR48_Vigan118s000900</name>
</gene>
<dbReference type="Gramene" id="KOM25559">
    <property type="protein sequence ID" value="KOM25559"/>
    <property type="gene ID" value="LR48_Vigan118s000900"/>
</dbReference>
<evidence type="ECO:0000313" key="2">
    <source>
        <dbReference type="Proteomes" id="UP000053144"/>
    </source>
</evidence>